<feature type="transmembrane region" description="Helical" evidence="16">
    <location>
        <begin position="857"/>
        <end position="877"/>
    </location>
</feature>
<reference evidence="18" key="1">
    <citation type="journal article" date="2023" name="Plant J.">
        <title>The genome of the king protea, Protea cynaroides.</title>
        <authorList>
            <person name="Chang J."/>
            <person name="Duong T.A."/>
            <person name="Schoeman C."/>
            <person name="Ma X."/>
            <person name="Roodt D."/>
            <person name="Barker N."/>
            <person name="Li Z."/>
            <person name="Van de Peer Y."/>
            <person name="Mizrachi E."/>
        </authorList>
    </citation>
    <scope>NUCLEOTIDE SEQUENCE</scope>
    <source>
        <tissue evidence="18">Young leaves</tissue>
    </source>
</reference>
<feature type="transmembrane region" description="Helical" evidence="16">
    <location>
        <begin position="40"/>
        <end position="57"/>
    </location>
</feature>
<keyword evidence="5" id="KW-0732">Signal</keyword>
<accession>A0A9Q0QMQ1</accession>
<dbReference type="InterPro" id="IPR001828">
    <property type="entry name" value="ANF_lig-bd_rcpt"/>
</dbReference>
<keyword evidence="19" id="KW-1185">Reference proteome</keyword>
<protein>
    <recommendedName>
        <fullName evidence="13">Glutamate receptor</fullName>
    </recommendedName>
</protein>
<comment type="caution">
    <text evidence="18">The sequence shown here is derived from an EMBL/GenBank/DDBJ whole genome shotgun (WGS) entry which is preliminary data.</text>
</comment>
<dbReference type="GO" id="GO:0007165">
    <property type="term" value="P:signal transduction"/>
    <property type="evidence" value="ECO:0007669"/>
    <property type="project" value="UniProtKB-ARBA"/>
</dbReference>
<evidence type="ECO:0000256" key="12">
    <source>
        <dbReference type="ARBA" id="ARBA00023303"/>
    </source>
</evidence>
<dbReference type="Gene3D" id="3.40.190.10">
    <property type="entry name" value="Periplasmic binding protein-like II"/>
    <property type="match status" value="2"/>
</dbReference>
<dbReference type="SUPFAM" id="SSF53850">
    <property type="entry name" value="Periplasmic binding protein-like II"/>
    <property type="match status" value="1"/>
</dbReference>
<evidence type="ECO:0000256" key="2">
    <source>
        <dbReference type="ARBA" id="ARBA00008685"/>
    </source>
</evidence>
<dbReference type="FunFam" id="1.10.287.70:FF:000037">
    <property type="entry name" value="Glutamate receptor"/>
    <property type="match status" value="1"/>
</dbReference>
<evidence type="ECO:0000256" key="13">
    <source>
        <dbReference type="PIRNR" id="PIRNR037090"/>
    </source>
</evidence>
<dbReference type="Gene3D" id="3.40.50.2300">
    <property type="match status" value="2"/>
</dbReference>
<dbReference type="InterPro" id="IPR044440">
    <property type="entry name" value="GABAb_receptor_plant_PBP1"/>
</dbReference>
<feature type="transmembrane region" description="Helical" evidence="16">
    <location>
        <begin position="593"/>
        <end position="615"/>
    </location>
</feature>
<dbReference type="FunFam" id="3.40.190.10:FF:000175">
    <property type="entry name" value="Glutamate receptor"/>
    <property type="match status" value="1"/>
</dbReference>
<evidence type="ECO:0000256" key="11">
    <source>
        <dbReference type="ARBA" id="ARBA00023286"/>
    </source>
</evidence>
<keyword evidence="14" id="KW-1015">Disulfide bond</keyword>
<dbReference type="CDD" id="cd19990">
    <property type="entry name" value="PBP1_GABAb_receptor_plant"/>
    <property type="match status" value="1"/>
</dbReference>
<dbReference type="Pfam" id="PF00060">
    <property type="entry name" value="Lig_chan"/>
    <property type="match status" value="1"/>
</dbReference>
<keyword evidence="12 13" id="KW-0407">Ion channel</keyword>
<dbReference type="InterPro" id="IPR017103">
    <property type="entry name" value="Iontropic_Glu_rcpt_pln"/>
</dbReference>
<keyword evidence="3 13" id="KW-0813">Transport</keyword>
<feature type="disulfide bond" evidence="14">
    <location>
        <begin position="787"/>
        <end position="841"/>
    </location>
</feature>
<keyword evidence="6 16" id="KW-1133">Transmembrane helix</keyword>
<feature type="transmembrane region" description="Helical" evidence="16">
    <location>
        <begin position="652"/>
        <end position="670"/>
    </location>
</feature>
<feature type="compositionally biased region" description="Basic and acidic residues" evidence="15">
    <location>
        <begin position="911"/>
        <end position="945"/>
    </location>
</feature>
<dbReference type="CDD" id="cd13686">
    <property type="entry name" value="GluR_Plant"/>
    <property type="match status" value="1"/>
</dbReference>
<keyword evidence="8 13" id="KW-0472">Membrane</keyword>
<dbReference type="OrthoDB" id="5984008at2759"/>
<feature type="transmembrane region" description="Helical" evidence="16">
    <location>
        <begin position="622"/>
        <end position="640"/>
    </location>
</feature>
<feature type="compositionally biased region" description="Polar residues" evidence="15">
    <location>
        <begin position="946"/>
        <end position="955"/>
    </location>
</feature>
<evidence type="ECO:0000313" key="18">
    <source>
        <dbReference type="EMBL" id="KAJ4965234.1"/>
    </source>
</evidence>
<dbReference type="SUPFAM" id="SSF53822">
    <property type="entry name" value="Periplasmic binding protein-like I"/>
    <property type="match status" value="1"/>
</dbReference>
<evidence type="ECO:0000313" key="19">
    <source>
        <dbReference type="Proteomes" id="UP001141806"/>
    </source>
</evidence>
<keyword evidence="7 13" id="KW-0406">Ion transport</keyword>
<dbReference type="FunFam" id="3.40.190.10:FF:000054">
    <property type="entry name" value="Glutamate receptor"/>
    <property type="match status" value="1"/>
</dbReference>
<comment type="function">
    <text evidence="13">Glutamate-gated receptor that probably acts as non-selective cation channel.</text>
</comment>
<dbReference type="AlphaFoldDB" id="A0A9Q0QMQ1"/>
<dbReference type="GO" id="GO:0015276">
    <property type="term" value="F:ligand-gated monoatomic ion channel activity"/>
    <property type="evidence" value="ECO:0007669"/>
    <property type="project" value="InterPro"/>
</dbReference>
<evidence type="ECO:0000256" key="1">
    <source>
        <dbReference type="ARBA" id="ARBA00004141"/>
    </source>
</evidence>
<dbReference type="GO" id="GO:1901701">
    <property type="term" value="P:cellular response to oxygen-containing compound"/>
    <property type="evidence" value="ECO:0007669"/>
    <property type="project" value="UniProtKB-ARBA"/>
</dbReference>
<dbReference type="GO" id="GO:0016020">
    <property type="term" value="C:membrane"/>
    <property type="evidence" value="ECO:0007669"/>
    <property type="project" value="UniProtKB-SubCell"/>
</dbReference>
<organism evidence="18 19">
    <name type="scientific">Protea cynaroides</name>
    <dbReference type="NCBI Taxonomy" id="273540"/>
    <lineage>
        <taxon>Eukaryota</taxon>
        <taxon>Viridiplantae</taxon>
        <taxon>Streptophyta</taxon>
        <taxon>Embryophyta</taxon>
        <taxon>Tracheophyta</taxon>
        <taxon>Spermatophyta</taxon>
        <taxon>Magnoliopsida</taxon>
        <taxon>Proteales</taxon>
        <taxon>Proteaceae</taxon>
        <taxon>Protea</taxon>
    </lineage>
</organism>
<dbReference type="PIRSF" id="PIRSF037090">
    <property type="entry name" value="Iontro_Glu-like_rcpt_pln"/>
    <property type="match status" value="1"/>
</dbReference>
<dbReference type="FunFam" id="3.40.50.2300:FF:000081">
    <property type="entry name" value="Glutamate receptor"/>
    <property type="match status" value="1"/>
</dbReference>
<dbReference type="EMBL" id="JAMYWD010000007">
    <property type="protein sequence ID" value="KAJ4965234.1"/>
    <property type="molecule type" value="Genomic_DNA"/>
</dbReference>
<feature type="region of interest" description="Disordered" evidence="15">
    <location>
        <begin position="911"/>
        <end position="955"/>
    </location>
</feature>
<dbReference type="PANTHER" id="PTHR18966">
    <property type="entry name" value="IONOTROPIC GLUTAMATE RECEPTOR"/>
    <property type="match status" value="1"/>
</dbReference>
<dbReference type="InterPro" id="IPR019594">
    <property type="entry name" value="Glu/Gly-bd"/>
</dbReference>
<comment type="similarity">
    <text evidence="2 13">Belongs to the glutamate-gated ion channel (TC 1.A.10.1) family.</text>
</comment>
<sequence>MESSHSRVRAAYLPFIGIHVPLETEQIHCILPHIITMSRLWLLLLLVLHFGVFSNGLSRPAVVNIGSIFTFDSLNGKVAKIAMQAAVEDVNSDPSFLGGSKLHLSFHDSNYSAFLSILGALKYMEIDTVAIIGPQNAVMAHVISHFANELQVPLLSFTALDPTLTALQYPFFVQTAPNDLFQMTAIADMVSYYGWRDVLAVFTDDDNGRNGIAALGDVLAARRCKISYKAALPPDTQTTRTDIEDVLVKLLSLESRVIVVHSYKLSGLMVFDVAHSLGMMSSGYAWIATSWLSSTLDSISPLPPATSEKIQGVLTLRPHTPDSEKKKAFFSRWNQLSGGSIGLNPYGLFAYDTVWIIAHAIKAFFEQGRNISFSDDSRLTNEVLKGSLHLNELSIFDGGWQLLDNILHTNMTGLTGPIEFNPDRSLIHPAYDVINVIGSEFQQIGYWSNYSGLSVVPPETLYMKPPNRSFSSQQLHIAVWPGQTTTKPRGWVFPDNGRHLRIGVPNRVSYRQFVSVINGSNTVRGYCIDVFTAALSLLPYGVPYKFIPFGDGIKNPNYNELANSITKDVFDAVVGDIAIVTNRTKVVDFTQPYISSGLVVVVPLGKLGSTSWAFFRPFTPTMWAVTAAFFLLVGAVVWILEHRVNDDFRGPPKRQIVTILWFIFSTLFFSHRENTASTLGRIVLIIWLFVVLIINASYTACLTSILTVQRLSSPIKGIESLITSTLPIGFQEGSFAENYLNEELNIPKSRLIALGSPEAYAMALEKGTVSAIVDEKPYIDVFLSRNCKFSIVGQEFTKSGWGFAFPRDSPLAVDLSTAILRLSEKGDIQRIHDKWLTGKTCSSQPDTQSDWLPLRSFSGLFLICAIACFVALFIYFMSMIRQFSEESISSGSGSSRSARFVRFLSFIDEKKKEPESNSKRKQMEKSSDVDGEQDDQRIRSKRMETDSNITGYTIA</sequence>
<evidence type="ECO:0000256" key="10">
    <source>
        <dbReference type="ARBA" id="ARBA00023180"/>
    </source>
</evidence>
<dbReference type="Pfam" id="PF01094">
    <property type="entry name" value="ANF_receptor"/>
    <property type="match status" value="1"/>
</dbReference>
<evidence type="ECO:0000256" key="6">
    <source>
        <dbReference type="ARBA" id="ARBA00022989"/>
    </source>
</evidence>
<evidence type="ECO:0000256" key="16">
    <source>
        <dbReference type="SAM" id="Phobius"/>
    </source>
</evidence>
<dbReference type="GO" id="GO:0009611">
    <property type="term" value="P:response to wounding"/>
    <property type="evidence" value="ECO:0007669"/>
    <property type="project" value="UniProtKB-ARBA"/>
</dbReference>
<proteinExistence type="inferred from homology"/>
<dbReference type="SMART" id="SM00079">
    <property type="entry name" value="PBPe"/>
    <property type="match status" value="1"/>
</dbReference>
<keyword evidence="9 13" id="KW-0675">Receptor</keyword>
<name>A0A9Q0QMQ1_9MAGN</name>
<dbReference type="Gene3D" id="1.10.287.70">
    <property type="match status" value="1"/>
</dbReference>
<dbReference type="Pfam" id="PF10613">
    <property type="entry name" value="Lig_chan-Glu_bd"/>
    <property type="match status" value="1"/>
</dbReference>
<keyword evidence="4 16" id="KW-0812">Transmembrane</keyword>
<dbReference type="Proteomes" id="UP001141806">
    <property type="component" value="Unassembled WGS sequence"/>
</dbReference>
<evidence type="ECO:0000259" key="17">
    <source>
        <dbReference type="SMART" id="SM00079"/>
    </source>
</evidence>
<evidence type="ECO:0000256" key="5">
    <source>
        <dbReference type="ARBA" id="ARBA00022729"/>
    </source>
</evidence>
<evidence type="ECO:0000256" key="8">
    <source>
        <dbReference type="ARBA" id="ARBA00023136"/>
    </source>
</evidence>
<comment type="subcellular location">
    <subcellularLocation>
        <location evidence="1">Membrane</location>
        <topology evidence="1">Multi-pass membrane protein</topology>
    </subcellularLocation>
</comment>
<evidence type="ECO:0000256" key="4">
    <source>
        <dbReference type="ARBA" id="ARBA00022692"/>
    </source>
</evidence>
<evidence type="ECO:0000256" key="3">
    <source>
        <dbReference type="ARBA" id="ARBA00022448"/>
    </source>
</evidence>
<evidence type="ECO:0000256" key="7">
    <source>
        <dbReference type="ARBA" id="ARBA00023065"/>
    </source>
</evidence>
<dbReference type="InterPro" id="IPR028082">
    <property type="entry name" value="Peripla_BP_I"/>
</dbReference>
<evidence type="ECO:0000256" key="9">
    <source>
        <dbReference type="ARBA" id="ARBA00023170"/>
    </source>
</evidence>
<evidence type="ECO:0000256" key="15">
    <source>
        <dbReference type="SAM" id="MobiDB-lite"/>
    </source>
</evidence>
<feature type="domain" description="Ionotropic glutamate receptor C-terminal" evidence="17">
    <location>
        <begin position="501"/>
        <end position="838"/>
    </location>
</feature>
<gene>
    <name evidence="18" type="ORF">NE237_017083</name>
</gene>
<keyword evidence="11 13" id="KW-1071">Ligand-gated ion channel</keyword>
<feature type="transmembrane region" description="Helical" evidence="16">
    <location>
        <begin position="682"/>
        <end position="706"/>
    </location>
</feature>
<evidence type="ECO:0000256" key="14">
    <source>
        <dbReference type="PIRSR" id="PIRSR037090-50"/>
    </source>
</evidence>
<keyword evidence="10" id="KW-0325">Glycoprotein</keyword>
<dbReference type="InterPro" id="IPR015683">
    <property type="entry name" value="Ionotropic_Glu_rcpt"/>
</dbReference>
<dbReference type="InterPro" id="IPR001320">
    <property type="entry name" value="Iontro_rcpt_C"/>
</dbReference>